<protein>
    <submittedName>
        <fullName evidence="1">Uncharacterized protein</fullName>
    </submittedName>
</protein>
<name>A0A0F8YVZ0_9ZZZZ</name>
<comment type="caution">
    <text evidence="1">The sequence shown here is derived from an EMBL/GenBank/DDBJ whole genome shotgun (WGS) entry which is preliminary data.</text>
</comment>
<dbReference type="AlphaFoldDB" id="A0A0F8YVZ0"/>
<sequence>MSVPDVLSDTYIENQIRSKAFHHFYKMNEDIEDLYMRFATSIVESSAPFKDIKLVEKWKADLREKIIEKRERRRKRKLEQDDK</sequence>
<evidence type="ECO:0000313" key="1">
    <source>
        <dbReference type="EMBL" id="KKK52181.1"/>
    </source>
</evidence>
<organism evidence="1">
    <name type="scientific">marine sediment metagenome</name>
    <dbReference type="NCBI Taxonomy" id="412755"/>
    <lineage>
        <taxon>unclassified sequences</taxon>
        <taxon>metagenomes</taxon>
        <taxon>ecological metagenomes</taxon>
    </lineage>
</organism>
<proteinExistence type="predicted"/>
<gene>
    <name evidence="1" type="ORF">LCGC14_3107490</name>
</gene>
<reference evidence="1" key="1">
    <citation type="journal article" date="2015" name="Nature">
        <title>Complex archaea that bridge the gap between prokaryotes and eukaryotes.</title>
        <authorList>
            <person name="Spang A."/>
            <person name="Saw J.H."/>
            <person name="Jorgensen S.L."/>
            <person name="Zaremba-Niedzwiedzka K."/>
            <person name="Martijn J."/>
            <person name="Lind A.E."/>
            <person name="van Eijk R."/>
            <person name="Schleper C."/>
            <person name="Guy L."/>
            <person name="Ettema T.J."/>
        </authorList>
    </citation>
    <scope>NUCLEOTIDE SEQUENCE</scope>
</reference>
<accession>A0A0F8YVZ0</accession>
<dbReference type="EMBL" id="LAZR01067150">
    <property type="protein sequence ID" value="KKK52181.1"/>
    <property type="molecule type" value="Genomic_DNA"/>
</dbReference>